<dbReference type="EMBL" id="JTDF01008691">
    <property type="protein sequence ID" value="KAF8564436.1"/>
    <property type="molecule type" value="Genomic_DNA"/>
</dbReference>
<protein>
    <recommendedName>
        <fullName evidence="3">Ig-like domain-containing protein</fullName>
    </recommendedName>
</protein>
<evidence type="ECO:0000256" key="1">
    <source>
        <dbReference type="ARBA" id="ARBA00022737"/>
    </source>
</evidence>
<evidence type="ECO:0000313" key="4">
    <source>
        <dbReference type="EMBL" id="KAF8564436.1"/>
    </source>
</evidence>
<dbReference type="InterPro" id="IPR036179">
    <property type="entry name" value="Ig-like_dom_sf"/>
</dbReference>
<sequence length="1120" mass="125446">MSKLLANLSPECPPSSLLCLLASCLTANATCIPGKDGKFAGIKLGGPSNISAPLGTDVHFICCGGYKWTYETDSEYAGREIGPHPEAAGSPNSRTNVEKGLMAPFSVTESQKERSATPTTVYTMHDDKGRLLLIINNVDTRDMGHYRCHALDGTAVDAFLVVTAQKYSDDESNPTVIATGSVIQRYLMFPSDELSRVILPCPVTGPQIIHSWLWHKPILPISEDFAKIQPDKPSRLLVTARTEGNHGLVEIGPKLAWARIVDPLSPEAPTKLWCQFEVPSEWENKDPVVAYFTINWELYEPISPKVYLLDNNSGDRISEGKSEVMFTEPLSFHGNQENQPLRELPQTLGRVYDPAVLILQFQEAQRNENRQLPLAVLEHKPARFGCQFRKVDKNGPAQTDAQKWPTQQVFWFRDNIPVHVPPFQVFNELVASHGIALLEIRAYPALFQQNSPKGEYSTKSSPTERITCVVTSQVKDKPVYKVTTNARRNYEKLLRTYNFLFLFRARALCSLDVEVILVPKIINKTLLFAERNVDDAVKLTCVTIANGPPEMLFEFSSTSRSSQGLPAYTIPEWTAIQPRYGLNLRRIRPDDSNPTLHKLVLDNSDLRRTDHGLYRCTVTNKAGRAQAVGQILVRSEPELELIPSESTYFVSHKPWTASCHVTGYPLAWEIKPTWRRRSVEFEEEDDHRPSTESTEDLAIPSETPLTKNSSVQMKLFTMDGQPMNRVTINLINYEANKFFGINATYEVHMSQRLGKEALVRCEYTHTDQRVVYRESLLREATKPPAPNITVLCAGPRAVVFGVTNPLVHKDSLPTERIVTQKVIFGPAKTFHNSASMDSLVVYLDSDGQPSASPANRSDDDLPHATVTSSYRKATAPHTAIIPVKGLQADTEYVFEWSSGNEFGLSVMVQFTLWTTHLETSPAIKVRPFDPRDFHDDNTDDLALTTFLFYTEQNVVFLKPTANFLRFSTFLADPCPYGGGVRAELSDLLVRYRPAKANGSAETLIGHGDWSEMQVCRNMLDTDKSESQNNGEADLGEEQEGIQWAGDKPIPCELSMPDAEADYEVQIATRNRFGKSDWFTAIYRPALAVHSAALCYPSCEATCKQWTVLNLIACVFLIRFI</sequence>
<keyword evidence="2" id="KW-1015">Disulfide bond</keyword>
<dbReference type="PROSITE" id="PS51257">
    <property type="entry name" value="PROKAR_LIPOPROTEIN"/>
    <property type="match status" value="1"/>
</dbReference>
<proteinExistence type="predicted"/>
<dbReference type="InterPro" id="IPR007110">
    <property type="entry name" value="Ig-like_dom"/>
</dbReference>
<keyword evidence="1" id="KW-0677">Repeat</keyword>
<dbReference type="InterPro" id="IPR013783">
    <property type="entry name" value="Ig-like_fold"/>
</dbReference>
<dbReference type="Proteomes" id="UP000699462">
    <property type="component" value="Unassembled WGS sequence"/>
</dbReference>
<reference evidence="4 5" key="1">
    <citation type="submission" date="2019-07" db="EMBL/GenBank/DDBJ databases">
        <title>Annotation for the trematode Paragonimus westermani.</title>
        <authorList>
            <person name="Choi Y.-J."/>
        </authorList>
    </citation>
    <scope>NUCLEOTIDE SEQUENCE [LARGE SCALE GENOMIC DNA]</scope>
    <source>
        <strain evidence="4">180907_Pwestermani</strain>
    </source>
</reference>
<dbReference type="SUPFAM" id="SSF48726">
    <property type="entry name" value="Immunoglobulin"/>
    <property type="match status" value="3"/>
</dbReference>
<dbReference type="GO" id="GO:0098609">
    <property type="term" value="P:cell-cell adhesion"/>
    <property type="evidence" value="ECO:0007669"/>
    <property type="project" value="TreeGrafter"/>
</dbReference>
<feature type="domain" description="Ig-like" evidence="3">
    <location>
        <begin position="519"/>
        <end position="634"/>
    </location>
</feature>
<accession>A0A8T0DAR2</accession>
<dbReference type="GO" id="GO:0016020">
    <property type="term" value="C:membrane"/>
    <property type="evidence" value="ECO:0007669"/>
    <property type="project" value="UniProtKB-SubCell"/>
</dbReference>
<gene>
    <name evidence="4" type="ORF">P879_03688</name>
</gene>
<name>A0A8T0DAR2_9TREM</name>
<evidence type="ECO:0000256" key="2">
    <source>
        <dbReference type="ARBA" id="ARBA00023157"/>
    </source>
</evidence>
<dbReference type="PANTHER" id="PTHR44170:SF6">
    <property type="entry name" value="CONTACTIN"/>
    <property type="match status" value="1"/>
</dbReference>
<organism evidence="4 5">
    <name type="scientific">Paragonimus westermani</name>
    <dbReference type="NCBI Taxonomy" id="34504"/>
    <lineage>
        <taxon>Eukaryota</taxon>
        <taxon>Metazoa</taxon>
        <taxon>Spiralia</taxon>
        <taxon>Lophotrochozoa</taxon>
        <taxon>Platyhelminthes</taxon>
        <taxon>Trematoda</taxon>
        <taxon>Digenea</taxon>
        <taxon>Plagiorchiida</taxon>
        <taxon>Troglotremata</taxon>
        <taxon>Troglotrematidae</taxon>
        <taxon>Paragonimus</taxon>
    </lineage>
</organism>
<dbReference type="InterPro" id="IPR003599">
    <property type="entry name" value="Ig_sub"/>
</dbReference>
<comment type="caution">
    <text evidence="4">The sequence shown here is derived from an EMBL/GenBank/DDBJ whole genome shotgun (WGS) entry which is preliminary data.</text>
</comment>
<evidence type="ECO:0000259" key="3">
    <source>
        <dbReference type="PROSITE" id="PS50835"/>
    </source>
</evidence>
<dbReference type="Gene3D" id="2.60.40.10">
    <property type="entry name" value="Immunoglobulins"/>
    <property type="match status" value="1"/>
</dbReference>
<dbReference type="SMART" id="SM00409">
    <property type="entry name" value="IG"/>
    <property type="match status" value="2"/>
</dbReference>
<evidence type="ECO:0000313" key="5">
    <source>
        <dbReference type="Proteomes" id="UP000699462"/>
    </source>
</evidence>
<keyword evidence="5" id="KW-1185">Reference proteome</keyword>
<dbReference type="PROSITE" id="PS50835">
    <property type="entry name" value="IG_LIKE"/>
    <property type="match status" value="1"/>
</dbReference>
<dbReference type="PANTHER" id="PTHR44170">
    <property type="entry name" value="PROTEIN SIDEKICK"/>
    <property type="match status" value="1"/>
</dbReference>
<dbReference type="OrthoDB" id="8680608at2759"/>
<dbReference type="AlphaFoldDB" id="A0A8T0DAR2"/>